<dbReference type="EMBL" id="WMJX01000064">
    <property type="protein sequence ID" value="MTG99332.1"/>
    <property type="molecule type" value="Genomic_DNA"/>
</dbReference>
<organism evidence="1 2">
    <name type="scientific">Myroides albus</name>
    <dbReference type="NCBI Taxonomy" id="2562892"/>
    <lineage>
        <taxon>Bacteria</taxon>
        <taxon>Pseudomonadati</taxon>
        <taxon>Bacteroidota</taxon>
        <taxon>Flavobacteriia</taxon>
        <taxon>Flavobacteriales</taxon>
        <taxon>Flavobacteriaceae</taxon>
        <taxon>Myroides</taxon>
    </lineage>
</organism>
<accession>A0A6I3LTQ2</accession>
<name>A0A6I3LTQ2_9FLAO</name>
<dbReference type="Proteomes" id="UP000438760">
    <property type="component" value="Unassembled WGS sequence"/>
</dbReference>
<gene>
    <name evidence="1" type="ORF">GJV76_14585</name>
</gene>
<evidence type="ECO:0000313" key="1">
    <source>
        <dbReference type="EMBL" id="MTG99332.1"/>
    </source>
</evidence>
<dbReference type="AlphaFoldDB" id="A0A6I3LTQ2"/>
<protein>
    <submittedName>
        <fullName evidence="1">Uncharacterized protein</fullName>
    </submittedName>
</protein>
<comment type="caution">
    <text evidence="1">The sequence shown here is derived from an EMBL/GenBank/DDBJ whole genome shotgun (WGS) entry which is preliminary data.</text>
</comment>
<sequence length="287" mass="32055">MKKRLLPIAVLMLTGTTYSQIGIGTMKPHDSAMLEINSADKGVVIPQISLKSTTDELTIKNAVESLLVYNVNTSADIVPGYYYWNKAQRKWIKVVSSTDLDAFDSRSNKNLYVENDTLFLKDSKGDTVSILLEKIQVNTSLINDPTSPGNFIFTDEKGNKNNIPVLDVIRDNFDSIVSNDKVVQSIIDKLAHTYGNVYYDKKANAFYYKDGSNQLQSIVWSDFDTKVASYKLQGDELVITDSENTEFAVKLEDIANNSKFVTTLANNNHFVTELSSNDTFVKNVASN</sequence>
<proteinExistence type="predicted"/>
<reference evidence="1 2" key="1">
    <citation type="submission" date="2019-11" db="EMBL/GenBank/DDBJ databases">
        <title>Genome of Strain BIT-d1.</title>
        <authorList>
            <person name="Yang Y."/>
        </authorList>
    </citation>
    <scope>NUCLEOTIDE SEQUENCE [LARGE SCALE GENOMIC DNA]</scope>
    <source>
        <strain evidence="1 2">BIT-d1</strain>
    </source>
</reference>
<keyword evidence="2" id="KW-1185">Reference proteome</keyword>
<evidence type="ECO:0000313" key="2">
    <source>
        <dbReference type="Proteomes" id="UP000438760"/>
    </source>
</evidence>
<feature type="non-terminal residue" evidence="1">
    <location>
        <position position="287"/>
    </location>
</feature>